<comment type="caution">
    <text evidence="1">The sequence shown here is derived from an EMBL/GenBank/DDBJ whole genome shotgun (WGS) entry which is preliminary data.</text>
</comment>
<reference evidence="1" key="1">
    <citation type="journal article" date="2014" name="Front. Microbiol.">
        <title>High frequency of phylogenetically diverse reductive dehalogenase-homologous genes in deep subseafloor sedimentary metagenomes.</title>
        <authorList>
            <person name="Kawai M."/>
            <person name="Futagami T."/>
            <person name="Toyoda A."/>
            <person name="Takaki Y."/>
            <person name="Nishi S."/>
            <person name="Hori S."/>
            <person name="Arai W."/>
            <person name="Tsubouchi T."/>
            <person name="Morono Y."/>
            <person name="Uchiyama I."/>
            <person name="Ito T."/>
            <person name="Fujiyama A."/>
            <person name="Inagaki F."/>
            <person name="Takami H."/>
        </authorList>
    </citation>
    <scope>NUCLEOTIDE SEQUENCE</scope>
    <source>
        <strain evidence="1">Expedition CK06-06</strain>
    </source>
</reference>
<proteinExistence type="predicted"/>
<sequence length="46" mass="4863">MAKPTFGSVLLFVIGGKIIKKGGGEDVNEIIVLGEALKWKIHKGGL</sequence>
<dbReference type="AlphaFoldDB" id="X1CQP3"/>
<accession>X1CQP3</accession>
<evidence type="ECO:0000313" key="1">
    <source>
        <dbReference type="EMBL" id="GAH10736.1"/>
    </source>
</evidence>
<dbReference type="EMBL" id="BART01029785">
    <property type="protein sequence ID" value="GAH10736.1"/>
    <property type="molecule type" value="Genomic_DNA"/>
</dbReference>
<protein>
    <submittedName>
        <fullName evidence="1">Uncharacterized protein</fullName>
    </submittedName>
</protein>
<name>X1CQP3_9ZZZZ</name>
<gene>
    <name evidence="1" type="ORF">S01H4_52181</name>
</gene>
<organism evidence="1">
    <name type="scientific">marine sediment metagenome</name>
    <dbReference type="NCBI Taxonomy" id="412755"/>
    <lineage>
        <taxon>unclassified sequences</taxon>
        <taxon>metagenomes</taxon>
        <taxon>ecological metagenomes</taxon>
    </lineage>
</organism>